<evidence type="ECO:0000313" key="2">
    <source>
        <dbReference type="Proteomes" id="UP001156940"/>
    </source>
</evidence>
<comment type="caution">
    <text evidence="1">The sequence shown here is derived from an EMBL/GenBank/DDBJ whole genome shotgun (WGS) entry which is preliminary data.</text>
</comment>
<keyword evidence="2" id="KW-1185">Reference proteome</keyword>
<proteinExistence type="predicted"/>
<protein>
    <submittedName>
        <fullName evidence="1">Uncharacterized protein</fullName>
    </submittedName>
</protein>
<dbReference type="EMBL" id="JARXRM010000043">
    <property type="protein sequence ID" value="MDH5824086.1"/>
    <property type="molecule type" value="Genomic_DNA"/>
</dbReference>
<name>A0ABT6JB75_9GAMM</name>
<accession>A0ABT6JB75</accession>
<sequence>MTAPPLHLLRRDRVVVRVRQAERMRAVEPKGSPRAPRATA</sequence>
<dbReference type="Proteomes" id="UP001156940">
    <property type="component" value="Unassembled WGS sequence"/>
</dbReference>
<reference evidence="1 2" key="1">
    <citation type="submission" date="2023-04" db="EMBL/GenBank/DDBJ databases">
        <title>Luteimonas endophyticus RD2P54.</title>
        <authorList>
            <person name="Sun J.-Q."/>
        </authorList>
    </citation>
    <scope>NUCLEOTIDE SEQUENCE [LARGE SCALE GENOMIC DNA]</scope>
    <source>
        <strain evidence="1 2">RD2P54</strain>
    </source>
</reference>
<dbReference type="RefSeq" id="WP_280575382.1">
    <property type="nucleotide sequence ID" value="NZ_JARXRM010000043.1"/>
</dbReference>
<gene>
    <name evidence="1" type="ORF">QFW77_13975</name>
</gene>
<evidence type="ECO:0000313" key="1">
    <source>
        <dbReference type="EMBL" id="MDH5824086.1"/>
    </source>
</evidence>
<organism evidence="1 2">
    <name type="scientific">Luteimonas endophytica</name>
    <dbReference type="NCBI Taxonomy" id="3042023"/>
    <lineage>
        <taxon>Bacteria</taxon>
        <taxon>Pseudomonadati</taxon>
        <taxon>Pseudomonadota</taxon>
        <taxon>Gammaproteobacteria</taxon>
        <taxon>Lysobacterales</taxon>
        <taxon>Lysobacteraceae</taxon>
        <taxon>Luteimonas</taxon>
    </lineage>
</organism>